<gene>
    <name evidence="2" type="ORF">SLU01_10420</name>
</gene>
<keyword evidence="1" id="KW-0472">Membrane</keyword>
<feature type="transmembrane region" description="Helical" evidence="1">
    <location>
        <begin position="59"/>
        <end position="81"/>
    </location>
</feature>
<proteinExistence type="predicted"/>
<name>A0A511Z5M8_9BACL</name>
<dbReference type="AlphaFoldDB" id="A0A511Z5M8"/>
<organism evidence="2 3">
    <name type="scientific">Sporosarcina luteola</name>
    <dbReference type="NCBI Taxonomy" id="582850"/>
    <lineage>
        <taxon>Bacteria</taxon>
        <taxon>Bacillati</taxon>
        <taxon>Bacillota</taxon>
        <taxon>Bacilli</taxon>
        <taxon>Bacillales</taxon>
        <taxon>Caryophanaceae</taxon>
        <taxon>Sporosarcina</taxon>
    </lineage>
</organism>
<accession>A0A511Z5M8</accession>
<dbReference type="OrthoDB" id="9862226at2"/>
<protein>
    <submittedName>
        <fullName evidence="2">Uncharacterized protein</fullName>
    </submittedName>
</protein>
<sequence length="96" mass="11107">MLKYKKMFALSVILAIASAFILPQSKYGFGWPLQWLEYNGTSSVTYASELFRPDKFGTVFFHLWNLLFGALLIYAVLLLIYRVLNHLNKDIEIGEK</sequence>
<evidence type="ECO:0000313" key="3">
    <source>
        <dbReference type="Proteomes" id="UP000321901"/>
    </source>
</evidence>
<keyword evidence="3" id="KW-1185">Reference proteome</keyword>
<reference evidence="2 3" key="1">
    <citation type="submission" date="2019-07" db="EMBL/GenBank/DDBJ databases">
        <title>Whole genome shotgun sequence of Sporosarcina luteola NBRC 105378.</title>
        <authorList>
            <person name="Hosoyama A."/>
            <person name="Uohara A."/>
            <person name="Ohji S."/>
            <person name="Ichikawa N."/>
        </authorList>
    </citation>
    <scope>NUCLEOTIDE SEQUENCE [LARGE SCALE GENOMIC DNA]</scope>
    <source>
        <strain evidence="2 3">NBRC 105378</strain>
    </source>
</reference>
<keyword evidence="1" id="KW-0812">Transmembrane</keyword>
<evidence type="ECO:0000256" key="1">
    <source>
        <dbReference type="SAM" id="Phobius"/>
    </source>
</evidence>
<dbReference type="RefSeq" id="WP_147056035.1">
    <property type="nucleotide sequence ID" value="NZ_BJYL01000014.1"/>
</dbReference>
<evidence type="ECO:0000313" key="2">
    <source>
        <dbReference type="EMBL" id="GEN82730.1"/>
    </source>
</evidence>
<dbReference type="Proteomes" id="UP000321901">
    <property type="component" value="Unassembled WGS sequence"/>
</dbReference>
<dbReference type="EMBL" id="BJYL01000014">
    <property type="protein sequence ID" value="GEN82730.1"/>
    <property type="molecule type" value="Genomic_DNA"/>
</dbReference>
<comment type="caution">
    <text evidence="2">The sequence shown here is derived from an EMBL/GenBank/DDBJ whole genome shotgun (WGS) entry which is preliminary data.</text>
</comment>
<keyword evidence="1" id="KW-1133">Transmembrane helix</keyword>